<comment type="caution">
    <text evidence="1">The sequence shown here is derived from an EMBL/GenBank/DDBJ whole genome shotgun (WGS) entry which is preliminary data.</text>
</comment>
<keyword evidence="2" id="KW-1185">Reference proteome</keyword>
<name>A0ABW7ENY6_9BURK</name>
<organism evidence="1 2">
    <name type="scientific">Pelomonas dachongensis</name>
    <dbReference type="NCBI Taxonomy" id="3299029"/>
    <lineage>
        <taxon>Bacteria</taxon>
        <taxon>Pseudomonadati</taxon>
        <taxon>Pseudomonadota</taxon>
        <taxon>Betaproteobacteria</taxon>
        <taxon>Burkholderiales</taxon>
        <taxon>Sphaerotilaceae</taxon>
        <taxon>Roseateles</taxon>
    </lineage>
</organism>
<dbReference type="EMBL" id="JBIGHY010000003">
    <property type="protein sequence ID" value="MFG6414594.1"/>
    <property type="molecule type" value="Genomic_DNA"/>
</dbReference>
<protein>
    <submittedName>
        <fullName evidence="1">DUF4304 domain-containing protein</fullName>
    </submittedName>
</protein>
<reference evidence="1 2" key="1">
    <citation type="submission" date="2024-09" db="EMBL/GenBank/DDBJ databases">
        <title>Novel species of the genus Pelomonas and Roseateles isolated from streams.</title>
        <authorList>
            <person name="Lu H."/>
        </authorList>
    </citation>
    <scope>NUCLEOTIDE SEQUENCE [LARGE SCALE GENOMIC DNA]</scope>
    <source>
        <strain evidence="1 2">DC23W</strain>
    </source>
</reference>
<dbReference type="RefSeq" id="WP_394470665.1">
    <property type="nucleotide sequence ID" value="NZ_JBIGHY010000003.1"/>
</dbReference>
<dbReference type="Proteomes" id="UP001606300">
    <property type="component" value="Unassembled WGS sequence"/>
</dbReference>
<dbReference type="Pfam" id="PF14137">
    <property type="entry name" value="DUF4304"/>
    <property type="match status" value="1"/>
</dbReference>
<accession>A0ABW7ENY6</accession>
<evidence type="ECO:0000313" key="1">
    <source>
        <dbReference type="EMBL" id="MFG6414594.1"/>
    </source>
</evidence>
<sequence length="195" mass="21469">MRDHLVPSLRADGFGGSGRTFRRVRHGWVHVVSVQGSRHGGQFAINLGLQPLSVFHVLGELPDPKKITEPLCEFRRRLSRDDADQWWIHEPTIESMNAAVQAANAIYETAGREMLSHVCRPESPFDLVSPGAFAAGDFDFRGFGSTKVRMALVLARLRRAQGRFAESARFAAIGLAGIGTAVALRHELNELASLQ</sequence>
<gene>
    <name evidence="1" type="ORF">ACG02S_11875</name>
</gene>
<dbReference type="InterPro" id="IPR025412">
    <property type="entry name" value="DUF4304"/>
</dbReference>
<proteinExistence type="predicted"/>
<evidence type="ECO:0000313" key="2">
    <source>
        <dbReference type="Proteomes" id="UP001606300"/>
    </source>
</evidence>